<dbReference type="Gene3D" id="1.20.1560.10">
    <property type="entry name" value="ABC transporter type 1, transmembrane domain"/>
    <property type="match status" value="1"/>
</dbReference>
<evidence type="ECO:0000256" key="1">
    <source>
        <dbReference type="ARBA" id="ARBA00007577"/>
    </source>
</evidence>
<organism evidence="15 16">
    <name type="scientific">Adiantum capillus-veneris</name>
    <name type="common">Maidenhair fern</name>
    <dbReference type="NCBI Taxonomy" id="13818"/>
    <lineage>
        <taxon>Eukaryota</taxon>
        <taxon>Viridiplantae</taxon>
        <taxon>Streptophyta</taxon>
        <taxon>Embryophyta</taxon>
        <taxon>Tracheophyta</taxon>
        <taxon>Polypodiopsida</taxon>
        <taxon>Polypodiidae</taxon>
        <taxon>Polypodiales</taxon>
        <taxon>Pteridineae</taxon>
        <taxon>Pteridaceae</taxon>
        <taxon>Vittarioideae</taxon>
        <taxon>Adiantum</taxon>
    </lineage>
</organism>
<dbReference type="GO" id="GO:0140359">
    <property type="term" value="F:ABC-type transporter activity"/>
    <property type="evidence" value="ECO:0007669"/>
    <property type="project" value="InterPro"/>
</dbReference>
<dbReference type="InterPro" id="IPR017871">
    <property type="entry name" value="ABC_transporter-like_CS"/>
</dbReference>
<name>A0A9D4UNC2_ADICA</name>
<feature type="transmembrane region" description="Helical" evidence="12">
    <location>
        <begin position="163"/>
        <end position="184"/>
    </location>
</feature>
<dbReference type="SUPFAM" id="SSF52540">
    <property type="entry name" value="P-loop containing nucleoside triphosphate hydrolases"/>
    <property type="match status" value="2"/>
</dbReference>
<keyword evidence="10" id="KW-0325">Glycoprotein</keyword>
<evidence type="ECO:0000256" key="9">
    <source>
        <dbReference type="ARBA" id="ARBA00023136"/>
    </source>
</evidence>
<dbReference type="PANTHER" id="PTHR45136">
    <property type="entry name" value="ABC TRANSPORTER DOMAIN-CONTAINING PROTEIN"/>
    <property type="match status" value="1"/>
</dbReference>
<comment type="caution">
    <text evidence="15">The sequence shown here is derived from an EMBL/GenBank/DDBJ whole genome shotgun (WGS) entry which is preliminary data.</text>
</comment>
<reference evidence="15" key="1">
    <citation type="submission" date="2021-01" db="EMBL/GenBank/DDBJ databases">
        <title>Adiantum capillus-veneris genome.</title>
        <authorList>
            <person name="Fang Y."/>
            <person name="Liao Q."/>
        </authorList>
    </citation>
    <scope>NUCLEOTIDE SEQUENCE</scope>
    <source>
        <strain evidence="15">H3</strain>
        <tissue evidence="15">Leaf</tissue>
    </source>
</reference>
<dbReference type="AlphaFoldDB" id="A0A9D4UNC2"/>
<dbReference type="GO" id="GO:0016020">
    <property type="term" value="C:membrane"/>
    <property type="evidence" value="ECO:0007669"/>
    <property type="project" value="InterPro"/>
</dbReference>
<evidence type="ECO:0000256" key="12">
    <source>
        <dbReference type="SAM" id="Phobius"/>
    </source>
</evidence>
<dbReference type="GO" id="GO:0016887">
    <property type="term" value="F:ATP hydrolysis activity"/>
    <property type="evidence" value="ECO:0007669"/>
    <property type="project" value="InterPro"/>
</dbReference>
<evidence type="ECO:0000256" key="10">
    <source>
        <dbReference type="ARBA" id="ARBA00023180"/>
    </source>
</evidence>
<feature type="transmembrane region" description="Helical" evidence="12">
    <location>
        <begin position="196"/>
        <end position="214"/>
    </location>
</feature>
<dbReference type="GO" id="GO:0005524">
    <property type="term" value="F:ATP binding"/>
    <property type="evidence" value="ECO:0007669"/>
    <property type="project" value="UniProtKB-KW"/>
</dbReference>
<keyword evidence="9 12" id="KW-0472">Membrane</keyword>
<keyword evidence="8 12" id="KW-1133">Transmembrane helix</keyword>
<feature type="transmembrane region" description="Helical" evidence="12">
    <location>
        <begin position="377"/>
        <end position="401"/>
    </location>
</feature>
<dbReference type="PROSITE" id="PS50929">
    <property type="entry name" value="ABC_TM1F"/>
    <property type="match status" value="1"/>
</dbReference>
<keyword evidence="3" id="KW-0150">Chloroplast</keyword>
<evidence type="ECO:0000256" key="8">
    <source>
        <dbReference type="ARBA" id="ARBA00022989"/>
    </source>
</evidence>
<evidence type="ECO:0000313" key="16">
    <source>
        <dbReference type="Proteomes" id="UP000886520"/>
    </source>
</evidence>
<dbReference type="PROSITE" id="PS00211">
    <property type="entry name" value="ABC_TRANSPORTER_1"/>
    <property type="match status" value="1"/>
</dbReference>
<feature type="transmembrane region" description="Helical" evidence="12">
    <location>
        <begin position="275"/>
        <end position="295"/>
    </location>
</feature>
<sequence length="723" mass="78349">MLKDPPILLLDEATSALDAESEIVVQEALDQAVFGRTTLIVSHRLSTIQSAHMIAVLCNGKIAELGQHEELLVKESGAYAALVHAAAPASNATPDLADKSFLIQAHVLRNHMGTDHLSEERFPSNKLSTSSPTSSSTHPFVRLVGLSKPEWLHTVKGTIGASMFGIIQTLYAFTLGSAISSFYMTSREEQHRSIRNNCLSFITLAIGSLLASVLQHSSFSTVGEILTKRVRERMLANILRFEVGWFDRVENSSGAICSRLASEANLVRALVGDCWSLVISMFVATLAAATLGLLISWRLASAILAVQPLAVVCYYTRRVLIRNISNQALSMQQQSSPLAAEAVAHHRIIAAFSSQDTILRLFITLQGEAGSAVWRQALVGGVGMGGSLLVTHLMLALTYWYGARLHNQGCLTLAAMFKTLFILFGTGRVIADAASHITSDIAKSAAALASIFATLDRTTLINPDDLHVHPVPLHHLAGNMELCHVTFAYPARPQVLVLSDLCLQVHAGQSLALVGPSGSGKSTVLGLILRFYDPLKGTVRIDGRDLRELHLRRLREHIGLVSQEPSLIGGSVRYNIAYGNEQASEEEVVEAARAANVHDFICSLENGYDTYVGERGAQLSGGQKQRIAIARAIVKRPAILLLDEATSALDMQSEKLVQEAMERVMVTCTTIVVAHRLSTIRMCNSICVLENGSVVESGSHAQLLAKGSMGAYFKLLRRQHHSL</sequence>
<protein>
    <submittedName>
        <fullName evidence="15">Uncharacterized protein</fullName>
    </submittedName>
</protein>
<dbReference type="CDD" id="cd03249">
    <property type="entry name" value="ABC_MTABC3_MDL1_MDL2"/>
    <property type="match status" value="1"/>
</dbReference>
<dbReference type="EMBL" id="JABFUD020000014">
    <property type="protein sequence ID" value="KAI5070428.1"/>
    <property type="molecule type" value="Genomic_DNA"/>
</dbReference>
<evidence type="ECO:0000256" key="2">
    <source>
        <dbReference type="ARBA" id="ARBA00022448"/>
    </source>
</evidence>
<keyword evidence="7" id="KW-0067">ATP-binding</keyword>
<dbReference type="InterPro" id="IPR003439">
    <property type="entry name" value="ABC_transporter-like_ATP-bd"/>
</dbReference>
<evidence type="ECO:0000259" key="13">
    <source>
        <dbReference type="PROSITE" id="PS50893"/>
    </source>
</evidence>
<evidence type="ECO:0000256" key="11">
    <source>
        <dbReference type="SAM" id="MobiDB-lite"/>
    </source>
</evidence>
<dbReference type="InterPro" id="IPR003593">
    <property type="entry name" value="AAA+_ATPase"/>
</dbReference>
<feature type="region of interest" description="Disordered" evidence="11">
    <location>
        <begin position="118"/>
        <end position="137"/>
    </location>
</feature>
<dbReference type="InterPro" id="IPR011527">
    <property type="entry name" value="ABC1_TM_dom"/>
</dbReference>
<dbReference type="InterPro" id="IPR036640">
    <property type="entry name" value="ABC1_TM_sf"/>
</dbReference>
<accession>A0A9D4UNC2</accession>
<dbReference type="Gene3D" id="3.40.50.300">
    <property type="entry name" value="P-loop containing nucleotide triphosphate hydrolases"/>
    <property type="match status" value="2"/>
</dbReference>
<dbReference type="PANTHER" id="PTHR45136:SF2">
    <property type="entry name" value="ABC TRANSPORTER DOMAIN-CONTAINING PROTEIN"/>
    <property type="match status" value="1"/>
</dbReference>
<keyword evidence="2" id="KW-0813">Transport</keyword>
<keyword evidence="6" id="KW-0547">Nucleotide-binding</keyword>
<dbReference type="SMART" id="SM00382">
    <property type="entry name" value="AAA"/>
    <property type="match status" value="1"/>
</dbReference>
<gene>
    <name evidence="15" type="ORF">GOP47_0014771</name>
</gene>
<evidence type="ECO:0000256" key="7">
    <source>
        <dbReference type="ARBA" id="ARBA00022840"/>
    </source>
</evidence>
<evidence type="ECO:0000256" key="4">
    <source>
        <dbReference type="ARBA" id="ARBA00022692"/>
    </source>
</evidence>
<comment type="similarity">
    <text evidence="1">Belongs to the ABC transporter superfamily. ABCB family. Multidrug resistance exporter (TC 3.A.1.201) subfamily.</text>
</comment>
<keyword evidence="3" id="KW-0934">Plastid</keyword>
<keyword evidence="5" id="KW-0677">Repeat</keyword>
<feature type="compositionally biased region" description="Low complexity" evidence="11">
    <location>
        <begin position="128"/>
        <end position="137"/>
    </location>
</feature>
<dbReference type="SUPFAM" id="SSF90123">
    <property type="entry name" value="ABC transporter transmembrane region"/>
    <property type="match status" value="1"/>
</dbReference>
<keyword evidence="4 12" id="KW-0812">Transmembrane</keyword>
<evidence type="ECO:0000256" key="6">
    <source>
        <dbReference type="ARBA" id="ARBA00022741"/>
    </source>
</evidence>
<dbReference type="FunFam" id="3.40.50.300:FF:000205">
    <property type="entry name" value="ABC transporter B family member 4"/>
    <property type="match status" value="1"/>
</dbReference>
<dbReference type="OrthoDB" id="6500128at2759"/>
<dbReference type="PROSITE" id="PS50893">
    <property type="entry name" value="ABC_TRANSPORTER_2"/>
    <property type="match status" value="1"/>
</dbReference>
<evidence type="ECO:0000256" key="5">
    <source>
        <dbReference type="ARBA" id="ARBA00022737"/>
    </source>
</evidence>
<proteinExistence type="inferred from homology"/>
<dbReference type="Pfam" id="PF00664">
    <property type="entry name" value="ABC_membrane"/>
    <property type="match status" value="1"/>
</dbReference>
<dbReference type="CDD" id="cd18578">
    <property type="entry name" value="ABC_6TM_Pgp_ABCB1_D2_like"/>
    <property type="match status" value="1"/>
</dbReference>
<feature type="domain" description="ABC transmembrane type-1" evidence="14">
    <location>
        <begin position="157"/>
        <end position="439"/>
    </location>
</feature>
<evidence type="ECO:0000256" key="3">
    <source>
        <dbReference type="ARBA" id="ARBA00022528"/>
    </source>
</evidence>
<evidence type="ECO:0000313" key="15">
    <source>
        <dbReference type="EMBL" id="KAI5070428.1"/>
    </source>
</evidence>
<dbReference type="Pfam" id="PF00005">
    <property type="entry name" value="ABC_tran"/>
    <property type="match status" value="1"/>
</dbReference>
<dbReference type="Proteomes" id="UP000886520">
    <property type="component" value="Chromosome 14"/>
</dbReference>
<feature type="domain" description="ABC transporter" evidence="13">
    <location>
        <begin position="480"/>
        <end position="716"/>
    </location>
</feature>
<evidence type="ECO:0000259" key="14">
    <source>
        <dbReference type="PROSITE" id="PS50929"/>
    </source>
</evidence>
<dbReference type="InterPro" id="IPR027417">
    <property type="entry name" value="P-loop_NTPase"/>
</dbReference>
<keyword evidence="16" id="KW-1185">Reference proteome</keyword>